<dbReference type="RefSeq" id="WP_187302652.1">
    <property type="nucleotide sequence ID" value="NZ_JACRYT010000005.1"/>
</dbReference>
<proteinExistence type="predicted"/>
<comment type="caution">
    <text evidence="1">The sequence shown here is derived from an EMBL/GenBank/DDBJ whole genome shotgun (WGS) entry which is preliminary data.</text>
</comment>
<dbReference type="AlphaFoldDB" id="A0A923NKF5"/>
<gene>
    <name evidence="1" type="ORF">H9L42_06870</name>
</gene>
<evidence type="ECO:0000313" key="1">
    <source>
        <dbReference type="EMBL" id="MBC6679545.1"/>
    </source>
</evidence>
<evidence type="ECO:0000313" key="2">
    <source>
        <dbReference type="Proteomes" id="UP000602647"/>
    </source>
</evidence>
<reference evidence="1" key="1">
    <citation type="submission" date="2020-08" db="EMBL/GenBank/DDBJ databases">
        <title>Genome public.</title>
        <authorList>
            <person name="Liu C."/>
            <person name="Sun Q."/>
        </authorList>
    </citation>
    <scope>NUCLEOTIDE SEQUENCE</scope>
    <source>
        <strain evidence="1">BX12</strain>
    </source>
</reference>
<dbReference type="EMBL" id="JACRYT010000005">
    <property type="protein sequence ID" value="MBC6679545.1"/>
    <property type="molecule type" value="Genomic_DNA"/>
</dbReference>
<sequence length="108" mass="13292">MEEVRMEQTLEDRIWDQICQDVWERLNHNPKYQDVLVEKERLLDRYENVTHILEYTSSGELRLSEQEQEALKSLLRLEDKCQEIEQREIYKEGFRHCYFLLKEIERSG</sequence>
<accession>A0A923NKF5</accession>
<protein>
    <submittedName>
        <fullName evidence="1">Uncharacterized protein</fullName>
    </submittedName>
</protein>
<keyword evidence="2" id="KW-1185">Reference proteome</keyword>
<name>A0A923NKF5_9FIRM</name>
<organism evidence="1 2">
    <name type="scientific">Zhenpiania hominis</name>
    <dbReference type="NCBI Taxonomy" id="2763644"/>
    <lineage>
        <taxon>Bacteria</taxon>
        <taxon>Bacillati</taxon>
        <taxon>Bacillota</taxon>
        <taxon>Clostridia</taxon>
        <taxon>Peptostreptococcales</taxon>
        <taxon>Anaerovoracaceae</taxon>
        <taxon>Zhenpiania</taxon>
    </lineage>
</organism>
<dbReference type="Proteomes" id="UP000602647">
    <property type="component" value="Unassembled WGS sequence"/>
</dbReference>